<dbReference type="InterPro" id="IPR050892">
    <property type="entry name" value="ADP-ribose_metab_enzymes"/>
</dbReference>
<dbReference type="CDD" id="cd02901">
    <property type="entry name" value="Macro_Poa1p-like"/>
    <property type="match status" value="1"/>
</dbReference>
<comment type="caution">
    <text evidence="3">The sequence shown here is derived from an EMBL/GenBank/DDBJ whole genome shotgun (WGS) entry which is preliminary data.</text>
</comment>
<gene>
    <name evidence="3" type="ORF">KOI35_23705</name>
</gene>
<sequence length="354" mass="38588">MIEEAHGNLLTADADALVNTVNTVGVMGKGIALQFKRAFPANFRAYRAACARGDIRLGHVWAFDTGVIGSRRYILNFPTKQHWRSSSRLADIAAGLDSLVDVVQELGIRSVAIPALGCGNGGLDWNEVRPLIEKACDRMQDVRAIVFPPEGAPSADAMPNATPQPPLTQPRALLVTAVNRYLDRARLQEVRDGISELEIQKLAYFLQVLGAPLRLTFVRGTYGPYAPQLSHVLDALEGHHLTGLGDRSARVTEFAPINPVPRSVDAAEELLADQPAELERLSTLLDLVEGFETPYSLELLATVHFASGYEPMTDDPGALADRVASWSLRKARMFTEKHVTLAAARLADRNLLPA</sequence>
<evidence type="ECO:0000313" key="3">
    <source>
        <dbReference type="EMBL" id="MBU2666517.1"/>
    </source>
</evidence>
<dbReference type="PROSITE" id="PS51154">
    <property type="entry name" value="MACRO"/>
    <property type="match status" value="1"/>
</dbReference>
<reference evidence="3 4" key="1">
    <citation type="submission" date="2021-06" db="EMBL/GenBank/DDBJ databases">
        <title>Actinoplanes lichenicola sp. nov., and Actinoplanes ovalisporus sp. nov., isolated from lichen in Thailand.</title>
        <authorList>
            <person name="Saeng-In P."/>
            <person name="Kanchanasin P."/>
            <person name="Yuki M."/>
            <person name="Kudo T."/>
            <person name="Ohkuma M."/>
            <person name="Phongsopitanun W."/>
            <person name="Tanasupawat S."/>
        </authorList>
    </citation>
    <scope>NUCLEOTIDE SEQUENCE [LARGE SCALE GENOMIC DNA]</scope>
    <source>
        <strain evidence="3 4">NBRC 110975</strain>
    </source>
</reference>
<feature type="domain" description="Macro" evidence="2">
    <location>
        <begin position="1"/>
        <end position="155"/>
    </location>
</feature>
<accession>A0ABS5YST4</accession>
<comment type="catalytic activity">
    <reaction evidence="1">
        <text>an N-(ADP-alpha-D-ribosyl)-thymidine in DNA + H2O = a thymidine in DNA + ADP-D-ribose</text>
        <dbReference type="Rhea" id="RHEA:71655"/>
        <dbReference type="Rhea" id="RHEA-COMP:13556"/>
        <dbReference type="Rhea" id="RHEA-COMP:18051"/>
        <dbReference type="ChEBI" id="CHEBI:15377"/>
        <dbReference type="ChEBI" id="CHEBI:57967"/>
        <dbReference type="ChEBI" id="CHEBI:137386"/>
        <dbReference type="ChEBI" id="CHEBI:191199"/>
    </reaction>
    <physiologicalReaction direction="left-to-right" evidence="1">
        <dbReference type="Rhea" id="RHEA:71656"/>
    </physiologicalReaction>
</comment>
<dbReference type="EMBL" id="JAHKKG010000007">
    <property type="protein sequence ID" value="MBU2666517.1"/>
    <property type="molecule type" value="Genomic_DNA"/>
</dbReference>
<dbReference type="Proteomes" id="UP001519654">
    <property type="component" value="Unassembled WGS sequence"/>
</dbReference>
<dbReference type="InterPro" id="IPR002589">
    <property type="entry name" value="Macro_dom"/>
</dbReference>
<proteinExistence type="predicted"/>
<dbReference type="Gene3D" id="3.40.220.10">
    <property type="entry name" value="Leucine Aminopeptidase, subunit E, domain 1"/>
    <property type="match status" value="1"/>
</dbReference>
<dbReference type="InterPro" id="IPR043472">
    <property type="entry name" value="Macro_dom-like"/>
</dbReference>
<evidence type="ECO:0000313" key="4">
    <source>
        <dbReference type="Proteomes" id="UP001519654"/>
    </source>
</evidence>
<name>A0ABS5YST4_9ACTN</name>
<dbReference type="SUPFAM" id="SSF52949">
    <property type="entry name" value="Macro domain-like"/>
    <property type="match status" value="1"/>
</dbReference>
<dbReference type="Pfam" id="PF01661">
    <property type="entry name" value="Macro"/>
    <property type="match status" value="1"/>
</dbReference>
<keyword evidence="4" id="KW-1185">Reference proteome</keyword>
<dbReference type="PANTHER" id="PTHR12521">
    <property type="entry name" value="PROTEIN C6ORF130"/>
    <property type="match status" value="1"/>
</dbReference>
<organism evidence="3 4">
    <name type="scientific">Paractinoplanes bogorensis</name>
    <dbReference type="NCBI Taxonomy" id="1610840"/>
    <lineage>
        <taxon>Bacteria</taxon>
        <taxon>Bacillati</taxon>
        <taxon>Actinomycetota</taxon>
        <taxon>Actinomycetes</taxon>
        <taxon>Micromonosporales</taxon>
        <taxon>Micromonosporaceae</taxon>
        <taxon>Paractinoplanes</taxon>
    </lineage>
</organism>
<protein>
    <submittedName>
        <fullName evidence="3">Macro domain-containing protein</fullName>
    </submittedName>
</protein>
<evidence type="ECO:0000259" key="2">
    <source>
        <dbReference type="PROSITE" id="PS51154"/>
    </source>
</evidence>
<dbReference type="PANTHER" id="PTHR12521:SF0">
    <property type="entry name" value="ADP-RIBOSE GLYCOHYDROLASE OARD1"/>
    <property type="match status" value="1"/>
</dbReference>
<evidence type="ECO:0000256" key="1">
    <source>
        <dbReference type="ARBA" id="ARBA00035885"/>
    </source>
</evidence>
<dbReference type="SMART" id="SM00506">
    <property type="entry name" value="A1pp"/>
    <property type="match status" value="1"/>
</dbReference>
<dbReference type="RefSeq" id="WP_215790146.1">
    <property type="nucleotide sequence ID" value="NZ_JAHKKG010000007.1"/>
</dbReference>